<reference evidence="1" key="1">
    <citation type="journal article" date="2023" name="IScience">
        <title>Live-bearing cockroach genome reveals convergent evolutionary mechanisms linked to viviparity in insects and beyond.</title>
        <authorList>
            <person name="Fouks B."/>
            <person name="Harrison M.C."/>
            <person name="Mikhailova A.A."/>
            <person name="Marchal E."/>
            <person name="English S."/>
            <person name="Carruthers M."/>
            <person name="Jennings E.C."/>
            <person name="Chiamaka E.L."/>
            <person name="Frigard R.A."/>
            <person name="Pippel M."/>
            <person name="Attardo G.M."/>
            <person name="Benoit J.B."/>
            <person name="Bornberg-Bauer E."/>
            <person name="Tobe S.S."/>
        </authorList>
    </citation>
    <scope>NUCLEOTIDE SEQUENCE</scope>
    <source>
        <strain evidence="1">Stay&amp;Tobe</strain>
    </source>
</reference>
<evidence type="ECO:0000313" key="2">
    <source>
        <dbReference type="Proteomes" id="UP001233999"/>
    </source>
</evidence>
<dbReference type="EMBL" id="JASPKZ010008165">
    <property type="protein sequence ID" value="KAJ9580765.1"/>
    <property type="molecule type" value="Genomic_DNA"/>
</dbReference>
<organism evidence="1 2">
    <name type="scientific">Diploptera punctata</name>
    <name type="common">Pacific beetle cockroach</name>
    <dbReference type="NCBI Taxonomy" id="6984"/>
    <lineage>
        <taxon>Eukaryota</taxon>
        <taxon>Metazoa</taxon>
        <taxon>Ecdysozoa</taxon>
        <taxon>Arthropoda</taxon>
        <taxon>Hexapoda</taxon>
        <taxon>Insecta</taxon>
        <taxon>Pterygota</taxon>
        <taxon>Neoptera</taxon>
        <taxon>Polyneoptera</taxon>
        <taxon>Dictyoptera</taxon>
        <taxon>Blattodea</taxon>
        <taxon>Blaberoidea</taxon>
        <taxon>Blaberidae</taxon>
        <taxon>Diplopterinae</taxon>
        <taxon>Diploptera</taxon>
    </lineage>
</organism>
<keyword evidence="2" id="KW-1185">Reference proteome</keyword>
<comment type="caution">
    <text evidence="1">The sequence shown here is derived from an EMBL/GenBank/DDBJ whole genome shotgun (WGS) entry which is preliminary data.</text>
</comment>
<accession>A0AAD8E829</accession>
<protein>
    <submittedName>
        <fullName evidence="1">Uncharacterized protein</fullName>
    </submittedName>
</protein>
<gene>
    <name evidence="1" type="ORF">L9F63_024057</name>
</gene>
<name>A0AAD8E829_DIPPU</name>
<reference evidence="1" key="2">
    <citation type="submission" date="2023-05" db="EMBL/GenBank/DDBJ databases">
        <authorList>
            <person name="Fouks B."/>
        </authorList>
    </citation>
    <scope>NUCLEOTIDE SEQUENCE</scope>
    <source>
        <strain evidence="1">Stay&amp;Tobe</strain>
        <tissue evidence="1">Testes</tissue>
    </source>
</reference>
<sequence length="112" mass="12992">MDGFNWELLPGFQSVACLQFDCDWRREWIDYILSQCLSVRKVDVTAHRSDTYLLLKHVLIRNPLKDLEQLHWAPSSPDGVSIAKQLADQCPHLSEVRGLCRNKINYRGVHLC</sequence>
<evidence type="ECO:0000313" key="1">
    <source>
        <dbReference type="EMBL" id="KAJ9580765.1"/>
    </source>
</evidence>
<proteinExistence type="predicted"/>
<dbReference type="Proteomes" id="UP001233999">
    <property type="component" value="Unassembled WGS sequence"/>
</dbReference>
<dbReference type="AlphaFoldDB" id="A0AAD8E829"/>